<reference evidence="2 3" key="1">
    <citation type="submission" date="2024-02" db="EMBL/GenBank/DDBJ databases">
        <title>A draft genome for the cacao thread blight pathogen Marasmius crinis-equi.</title>
        <authorList>
            <person name="Cohen S.P."/>
            <person name="Baruah I.K."/>
            <person name="Amoako-Attah I."/>
            <person name="Bukari Y."/>
            <person name="Meinhardt L.W."/>
            <person name="Bailey B.A."/>
        </authorList>
    </citation>
    <scope>NUCLEOTIDE SEQUENCE [LARGE SCALE GENOMIC DNA]</scope>
    <source>
        <strain evidence="2 3">GH-76</strain>
    </source>
</reference>
<sequence length="615" mass="69141">MTTSTQMPPDKESLPTTLSPKPSEPAASGSTTQTPETPSQPPPPATIDKHAPPNAATTTLNGSSTSSAKPTAAVLSSFKSTGKRGNPGHFTDVQREFFESHYDEFATYGRNDKGKFWDSFFPAYFELFPLEKFPPPPEPKPLENITQSDLAALPEKQRRARKKNEKRRELDLQGRMKESVKNWFQQRQQKGSNRAAPFIRHMSSVQKDPPPRKRQLRQFLVTHPDYKNSIMARSKETSARDRLDKRLDAAMDIIREMPKEEREKVTQERDELHKNATAVWVERNKSRGLSVSDEDRAAARKSLPIFVQPLLDMVRDLTGYSVVLQASIDTGNSNPKKRFETVSMCSTHQDATEFVNFNLQGFQRFGTDFNEWLWERPASPNTHSEEPDVTKEHPGSAVSSESVSSQPVGKRKRSSKGTKSKRKTGERKRKGKDVEEEEEDEEEEEEDEDSPVLDDDDDGVDQLDSEEPAEEERGSEWRRGVPYSPYELARMDNIARNQRLLAELGLGDASVFIRGSKLSTSQQPDNEKPMEEAEKEPPAQRPRPKPTRVLRSSRNVEESPAGGIDPPATLLEAQKTPSPQQSPSQHAPSPQQTLPLQQTLPPQPPLSPQQDPSPA</sequence>
<feature type="compositionally biased region" description="Low complexity" evidence="1">
    <location>
        <begin position="577"/>
        <end position="600"/>
    </location>
</feature>
<organism evidence="2 3">
    <name type="scientific">Marasmius crinis-equi</name>
    <dbReference type="NCBI Taxonomy" id="585013"/>
    <lineage>
        <taxon>Eukaryota</taxon>
        <taxon>Fungi</taxon>
        <taxon>Dikarya</taxon>
        <taxon>Basidiomycota</taxon>
        <taxon>Agaricomycotina</taxon>
        <taxon>Agaricomycetes</taxon>
        <taxon>Agaricomycetidae</taxon>
        <taxon>Agaricales</taxon>
        <taxon>Marasmiineae</taxon>
        <taxon>Marasmiaceae</taxon>
        <taxon>Marasmius</taxon>
    </lineage>
</organism>
<feature type="region of interest" description="Disordered" evidence="1">
    <location>
        <begin position="136"/>
        <end position="169"/>
    </location>
</feature>
<feature type="region of interest" description="Disordered" evidence="1">
    <location>
        <begin position="515"/>
        <end position="615"/>
    </location>
</feature>
<accession>A0ABR3F020</accession>
<keyword evidence="3" id="KW-1185">Reference proteome</keyword>
<feature type="compositionally biased region" description="Basic residues" evidence="1">
    <location>
        <begin position="409"/>
        <end position="431"/>
    </location>
</feature>
<feature type="compositionally biased region" description="Polar residues" evidence="1">
    <location>
        <begin position="55"/>
        <end position="69"/>
    </location>
</feature>
<evidence type="ECO:0000313" key="2">
    <source>
        <dbReference type="EMBL" id="KAL0568542.1"/>
    </source>
</evidence>
<feature type="compositionally biased region" description="Low complexity" evidence="1">
    <location>
        <begin position="396"/>
        <end position="405"/>
    </location>
</feature>
<evidence type="ECO:0000256" key="1">
    <source>
        <dbReference type="SAM" id="MobiDB-lite"/>
    </source>
</evidence>
<feature type="compositionally biased region" description="Basic and acidic residues" evidence="1">
    <location>
        <begin position="383"/>
        <end position="394"/>
    </location>
</feature>
<evidence type="ECO:0000313" key="3">
    <source>
        <dbReference type="Proteomes" id="UP001465976"/>
    </source>
</evidence>
<dbReference type="EMBL" id="JBAHYK010001314">
    <property type="protein sequence ID" value="KAL0568542.1"/>
    <property type="molecule type" value="Genomic_DNA"/>
</dbReference>
<proteinExistence type="predicted"/>
<protein>
    <submittedName>
        <fullName evidence="2">Uncharacterized protein</fullName>
    </submittedName>
</protein>
<feature type="region of interest" description="Disordered" evidence="1">
    <location>
        <begin position="377"/>
        <end position="483"/>
    </location>
</feature>
<name>A0ABR3F020_9AGAR</name>
<feature type="compositionally biased region" description="Acidic residues" evidence="1">
    <location>
        <begin position="434"/>
        <end position="470"/>
    </location>
</feature>
<comment type="caution">
    <text evidence="2">The sequence shown here is derived from an EMBL/GenBank/DDBJ whole genome shotgun (WGS) entry which is preliminary data.</text>
</comment>
<feature type="compositionally biased region" description="Pro residues" evidence="1">
    <location>
        <begin position="601"/>
        <end position="615"/>
    </location>
</feature>
<feature type="region of interest" description="Disordered" evidence="1">
    <location>
        <begin position="1"/>
        <end position="72"/>
    </location>
</feature>
<dbReference type="Proteomes" id="UP001465976">
    <property type="component" value="Unassembled WGS sequence"/>
</dbReference>
<feature type="compositionally biased region" description="Basic and acidic residues" evidence="1">
    <location>
        <begin position="525"/>
        <end position="538"/>
    </location>
</feature>
<gene>
    <name evidence="2" type="ORF">V5O48_013438</name>
</gene>